<keyword evidence="4 5" id="KW-0472">Membrane</keyword>
<dbReference type="InterPro" id="IPR039421">
    <property type="entry name" value="Type_1_exporter"/>
</dbReference>
<keyword evidence="7" id="KW-0547">Nucleotide-binding</keyword>
<evidence type="ECO:0000256" key="4">
    <source>
        <dbReference type="ARBA" id="ARBA00023136"/>
    </source>
</evidence>
<evidence type="ECO:0000259" key="6">
    <source>
        <dbReference type="PROSITE" id="PS50929"/>
    </source>
</evidence>
<evidence type="ECO:0000256" key="1">
    <source>
        <dbReference type="ARBA" id="ARBA00004651"/>
    </source>
</evidence>
<name>A0A4U3AVE8_9BACI</name>
<accession>A0A4U3AVE8</accession>
<dbReference type="AlphaFoldDB" id="A0A4U3AVE8"/>
<evidence type="ECO:0000256" key="3">
    <source>
        <dbReference type="ARBA" id="ARBA00022989"/>
    </source>
</evidence>
<evidence type="ECO:0000313" key="8">
    <source>
        <dbReference type="Proteomes" id="UP000305222"/>
    </source>
</evidence>
<keyword evidence="7" id="KW-0067">ATP-binding</keyword>
<dbReference type="PROSITE" id="PS50929">
    <property type="entry name" value="ABC_TM1F"/>
    <property type="match status" value="1"/>
</dbReference>
<reference evidence="7 8" key="1">
    <citation type="journal article" date="2019" name="Environ. Microbiol.">
        <title>An active ?-lactamase is a part of an orchestrated cell wall stress resistance network of Bacillus subtilis and related rhizosphere species.</title>
        <authorList>
            <person name="Bucher T."/>
            <person name="Keren-Paz A."/>
            <person name="Hausser J."/>
            <person name="Olender T."/>
            <person name="Cytryn E."/>
            <person name="Kolodkin-Gal I."/>
        </authorList>
    </citation>
    <scope>NUCLEOTIDE SEQUENCE [LARGE SCALE GENOMIC DNA]</scope>
    <source>
        <strain evidence="7 8">I5</strain>
    </source>
</reference>
<comment type="caution">
    <text evidence="7">The sequence shown here is derived from an EMBL/GenBank/DDBJ whole genome shotgun (WGS) entry which is preliminary data.</text>
</comment>
<dbReference type="PANTHER" id="PTHR43394">
    <property type="entry name" value="ATP-DEPENDENT PERMEASE MDL1, MITOCHONDRIAL"/>
    <property type="match status" value="1"/>
</dbReference>
<dbReference type="SUPFAM" id="SSF90123">
    <property type="entry name" value="ABC transporter transmembrane region"/>
    <property type="match status" value="1"/>
</dbReference>
<evidence type="ECO:0000256" key="2">
    <source>
        <dbReference type="ARBA" id="ARBA00022692"/>
    </source>
</evidence>
<feature type="transmembrane region" description="Helical" evidence="5">
    <location>
        <begin position="64"/>
        <end position="87"/>
    </location>
</feature>
<dbReference type="PANTHER" id="PTHR43394:SF1">
    <property type="entry name" value="ATP-BINDING CASSETTE SUB-FAMILY B MEMBER 10, MITOCHONDRIAL"/>
    <property type="match status" value="1"/>
</dbReference>
<dbReference type="Gene3D" id="1.20.1560.10">
    <property type="entry name" value="ABC transporter type 1, transmembrane domain"/>
    <property type="match status" value="1"/>
</dbReference>
<protein>
    <submittedName>
        <fullName evidence="7">ABC transporter ATP-binding protein</fullName>
    </submittedName>
</protein>
<feature type="domain" description="ABC transmembrane type-1" evidence="6">
    <location>
        <begin position="25"/>
        <end position="138"/>
    </location>
</feature>
<comment type="subcellular location">
    <subcellularLocation>
        <location evidence="1">Cell membrane</location>
        <topology evidence="1">Multi-pass membrane protein</topology>
    </subcellularLocation>
</comment>
<dbReference type="Proteomes" id="UP000305222">
    <property type="component" value="Unassembled WGS sequence"/>
</dbReference>
<gene>
    <name evidence="7" type="ORF">FC699_19450</name>
</gene>
<feature type="transmembrane region" description="Helical" evidence="5">
    <location>
        <begin position="21"/>
        <end position="44"/>
    </location>
</feature>
<dbReference type="EMBL" id="SZON01001077">
    <property type="protein sequence ID" value="TKI92685.1"/>
    <property type="molecule type" value="Genomic_DNA"/>
</dbReference>
<sequence>MTGKKRSDLSRLLSYMKPYKRLLSLAFIFLVGATVTEMMGPFLIKQFLDEHLVPRNFDQSALVTLFVVYLIAHLLKVLFTYLDLLYFQNIAFKIVQDMRVEVYDHVQKLSLSFFDRTPIGTLVSRITNDTEAIKDFYV</sequence>
<evidence type="ECO:0000256" key="5">
    <source>
        <dbReference type="SAM" id="Phobius"/>
    </source>
</evidence>
<organism evidence="7 8">
    <name type="scientific">Bacillus wiedmannii</name>
    <dbReference type="NCBI Taxonomy" id="1890302"/>
    <lineage>
        <taxon>Bacteria</taxon>
        <taxon>Bacillati</taxon>
        <taxon>Bacillota</taxon>
        <taxon>Bacilli</taxon>
        <taxon>Bacillales</taxon>
        <taxon>Bacillaceae</taxon>
        <taxon>Bacillus</taxon>
        <taxon>Bacillus cereus group</taxon>
    </lineage>
</organism>
<dbReference type="InterPro" id="IPR036640">
    <property type="entry name" value="ABC1_TM_sf"/>
</dbReference>
<dbReference type="GO" id="GO:0005886">
    <property type="term" value="C:plasma membrane"/>
    <property type="evidence" value="ECO:0007669"/>
    <property type="project" value="UniProtKB-SubCell"/>
</dbReference>
<evidence type="ECO:0000313" key="7">
    <source>
        <dbReference type="EMBL" id="TKI92685.1"/>
    </source>
</evidence>
<keyword evidence="2 5" id="KW-0812">Transmembrane</keyword>
<keyword evidence="3 5" id="KW-1133">Transmembrane helix</keyword>
<dbReference type="InterPro" id="IPR011527">
    <property type="entry name" value="ABC1_TM_dom"/>
</dbReference>
<dbReference type="Pfam" id="PF00664">
    <property type="entry name" value="ABC_membrane"/>
    <property type="match status" value="1"/>
</dbReference>
<feature type="non-terminal residue" evidence="7">
    <location>
        <position position="138"/>
    </location>
</feature>
<dbReference type="GO" id="GO:0005524">
    <property type="term" value="F:ATP binding"/>
    <property type="evidence" value="ECO:0007669"/>
    <property type="project" value="UniProtKB-KW"/>
</dbReference>
<dbReference type="GO" id="GO:0015421">
    <property type="term" value="F:ABC-type oligopeptide transporter activity"/>
    <property type="evidence" value="ECO:0007669"/>
    <property type="project" value="TreeGrafter"/>
</dbReference>
<proteinExistence type="predicted"/>